<protein>
    <submittedName>
        <fullName evidence="1">Uncharacterized protein</fullName>
    </submittedName>
</protein>
<name>A0ABW6D1W4_9BACT</name>
<evidence type="ECO:0000313" key="1">
    <source>
        <dbReference type="EMBL" id="MFD3292201.1"/>
    </source>
</evidence>
<sequence>MKKKKRYVGEGQKWFVDFLPKVVFDSLTDEERVNYQGYRNYQRHIGDSSVKISNYQKEIEKLTNLIKEEQFKIKGDFENGGWEMKVKMFYDNITHIDKNFQLNCSIERRDRTSLSKRYIDGEVKTFKKVPILKKQYGEKDIERVYKIYGRVENTQHRKQIYFGNEKEIRKVITEIYDEDWSSDPYEFLKDELRILVSQYSRYKIFHQKWEGFLKEKHNMKSVKDWCDWCSKNGVDRYEWGGKKSNKSK</sequence>
<accession>A0ABW6D1W4</accession>
<dbReference type="EMBL" id="JBBKXY010000001">
    <property type="protein sequence ID" value="MFD3292201.1"/>
    <property type="molecule type" value="Genomic_DNA"/>
</dbReference>
<gene>
    <name evidence="1" type="ORF">SKC35_00735</name>
</gene>
<evidence type="ECO:0000313" key="2">
    <source>
        <dbReference type="Proteomes" id="UP001598112"/>
    </source>
</evidence>
<reference evidence="1 2" key="1">
    <citation type="submission" date="2024-03" db="EMBL/GenBank/DDBJ databases">
        <title>Aquirufa genome sequencing.</title>
        <authorList>
            <person name="Pitt A."/>
            <person name="Hahn M.W."/>
        </authorList>
    </citation>
    <scope>NUCLEOTIDE SEQUENCE [LARGE SCALE GENOMIC DNA]</scope>
    <source>
        <strain evidence="1 2">KTFRIE-69F</strain>
    </source>
</reference>
<proteinExistence type="predicted"/>
<organism evidence="1 2">
    <name type="scientific">Aquirufa originis</name>
    <dbReference type="NCBI Taxonomy" id="3096514"/>
    <lineage>
        <taxon>Bacteria</taxon>
        <taxon>Pseudomonadati</taxon>
        <taxon>Bacteroidota</taxon>
        <taxon>Cytophagia</taxon>
        <taxon>Cytophagales</taxon>
        <taxon>Flectobacillaceae</taxon>
        <taxon>Aquirufa</taxon>
    </lineage>
</organism>
<dbReference type="Proteomes" id="UP001598112">
    <property type="component" value="Unassembled WGS sequence"/>
</dbReference>
<comment type="caution">
    <text evidence="1">The sequence shown here is derived from an EMBL/GenBank/DDBJ whole genome shotgun (WGS) entry which is preliminary data.</text>
</comment>
<keyword evidence="2" id="KW-1185">Reference proteome</keyword>
<dbReference type="RefSeq" id="WP_377977601.1">
    <property type="nucleotide sequence ID" value="NZ_JBBKXY010000001.1"/>
</dbReference>